<sequence length="306" mass="31621">MRGLELRLDLVRAGARPVSAAATALPVFARGLCDDAAVFPPGRAPLPEAVDRHRGHCSAAYRDLVGPLVLAAPALDELRPLVRPDDDLALAVTAPAGPGQLAGAVEAAATLPVRMVAAEVAVPGDVTEFFAELDRLEVPDVTVHVEVPRDERRTAVLAGLAERGLRAKFRTGGVSAELHPGEDELAAAVVAAVRADLPFKATAGLHHAIRNTDPETGFQQHGFLNLLLATDAALQGSDETAVAGLLARRDAAAIAAAVRGLGADRAETVRRSFVSFGTCSITEPLAELVDLDLIPAALAGGQGVNA</sequence>
<dbReference type="AlphaFoldDB" id="A0A839XLV8"/>
<gene>
    <name evidence="1" type="ORF">FB384_003823</name>
</gene>
<keyword evidence="2" id="KW-1185">Reference proteome</keyword>
<reference evidence="1 2" key="1">
    <citation type="submission" date="2020-08" db="EMBL/GenBank/DDBJ databases">
        <title>Sequencing the genomes of 1000 actinobacteria strains.</title>
        <authorList>
            <person name="Klenk H.-P."/>
        </authorList>
    </citation>
    <scope>NUCLEOTIDE SEQUENCE [LARGE SCALE GENOMIC DNA]</scope>
    <source>
        <strain evidence="1 2">DSM 45267</strain>
    </source>
</reference>
<organism evidence="1 2">
    <name type="scientific">Prauserella sediminis</name>
    <dbReference type="NCBI Taxonomy" id="577680"/>
    <lineage>
        <taxon>Bacteria</taxon>
        <taxon>Bacillati</taxon>
        <taxon>Actinomycetota</taxon>
        <taxon>Actinomycetes</taxon>
        <taxon>Pseudonocardiales</taxon>
        <taxon>Pseudonocardiaceae</taxon>
        <taxon>Prauserella</taxon>
        <taxon>Prauserella salsuginis group</taxon>
    </lineage>
</organism>
<evidence type="ECO:0000313" key="2">
    <source>
        <dbReference type="Proteomes" id="UP000564573"/>
    </source>
</evidence>
<dbReference type="Proteomes" id="UP000564573">
    <property type="component" value="Unassembled WGS sequence"/>
</dbReference>
<name>A0A839XLV8_9PSEU</name>
<dbReference type="EMBL" id="JACIBS010000002">
    <property type="protein sequence ID" value="MBB3664872.1"/>
    <property type="molecule type" value="Genomic_DNA"/>
</dbReference>
<comment type="caution">
    <text evidence="1">The sequence shown here is derived from an EMBL/GenBank/DDBJ whole genome shotgun (WGS) entry which is preliminary data.</text>
</comment>
<protein>
    <submittedName>
        <fullName evidence="1">Uncharacterized protein</fullName>
    </submittedName>
</protein>
<accession>A0A839XLV8</accession>
<evidence type="ECO:0000313" key="1">
    <source>
        <dbReference type="EMBL" id="MBB3664872.1"/>
    </source>
</evidence>
<proteinExistence type="predicted"/>